<feature type="transmembrane region" description="Helical" evidence="5">
    <location>
        <begin position="85"/>
        <end position="107"/>
    </location>
</feature>
<evidence type="ECO:0000313" key="8">
    <source>
        <dbReference type="EMBL" id="ODV75388.1"/>
    </source>
</evidence>
<dbReference type="InterPro" id="IPR037185">
    <property type="entry name" value="EmrE-like"/>
</dbReference>
<dbReference type="OMA" id="FIYKHNV"/>
<reference evidence="9" key="2">
    <citation type="journal article" date="2015" name="J. Biotechnol.">
        <title>The structure of the Cyberlindnera jadinii genome and its relation to Candida utilis analyzed by the occurrence of single nucleotide polymorphisms.</title>
        <authorList>
            <person name="Rupp O."/>
            <person name="Brinkrolf K."/>
            <person name="Buerth C."/>
            <person name="Kunigo M."/>
            <person name="Schneider J."/>
            <person name="Jaenicke S."/>
            <person name="Goesmann A."/>
            <person name="Puehler A."/>
            <person name="Jaeger K.-E."/>
            <person name="Ernst J.F."/>
        </authorList>
    </citation>
    <scope>NUCLEOTIDE SEQUENCE [LARGE SCALE GENOMIC DNA]</scope>
    <source>
        <strain evidence="9">ATCC 18201 / CBS 1600 / BCRC 20928 / JCM 3617 / NBRC 0987 / NRRL Y-1542</strain>
    </source>
</reference>
<dbReference type="GO" id="GO:0015165">
    <property type="term" value="F:pyrimidine nucleotide-sugar transmembrane transporter activity"/>
    <property type="evidence" value="ECO:0007669"/>
    <property type="project" value="InterPro"/>
</dbReference>
<name>A0A0H5C465_CYBJN</name>
<dbReference type="InterPro" id="IPR007271">
    <property type="entry name" value="Nuc_sug_transpt"/>
</dbReference>
<dbReference type="STRING" id="983966.A0A0H5C465"/>
<dbReference type="PIRSF" id="PIRSF036436">
    <property type="entry name" value="UCP036436"/>
    <property type="match status" value="1"/>
</dbReference>
<protein>
    <recommendedName>
        <fullName evidence="11">Integral membrane protein</fullName>
    </recommendedName>
</protein>
<keyword evidence="3 5" id="KW-1133">Transmembrane helix</keyword>
<evidence type="ECO:0000256" key="6">
    <source>
        <dbReference type="SAM" id="SignalP"/>
    </source>
</evidence>
<dbReference type="AlphaFoldDB" id="A0A0H5C465"/>
<dbReference type="OrthoDB" id="408493at2759"/>
<feature type="signal peptide" evidence="6">
    <location>
        <begin position="1"/>
        <end position="19"/>
    </location>
</feature>
<feature type="transmembrane region" description="Helical" evidence="5">
    <location>
        <begin position="261"/>
        <end position="282"/>
    </location>
</feature>
<proteinExistence type="predicted"/>
<dbReference type="PANTHER" id="PTHR13146">
    <property type="match status" value="1"/>
</dbReference>
<evidence type="ECO:0000313" key="9">
    <source>
        <dbReference type="Proteomes" id="UP000038830"/>
    </source>
</evidence>
<feature type="chain" id="PRO_5040564453" description="Integral membrane protein" evidence="6">
    <location>
        <begin position="20"/>
        <end position="367"/>
    </location>
</feature>
<dbReference type="GeneID" id="30992113"/>
<dbReference type="RefSeq" id="XP_020072427.1">
    <property type="nucleotide sequence ID" value="XM_020217717.1"/>
</dbReference>
<evidence type="ECO:0000256" key="1">
    <source>
        <dbReference type="ARBA" id="ARBA00004141"/>
    </source>
</evidence>
<dbReference type="SUPFAM" id="SSF103481">
    <property type="entry name" value="Multidrug resistance efflux transporter EmrE"/>
    <property type="match status" value="1"/>
</dbReference>
<gene>
    <name evidence="7" type="ORF">BN1211_2906</name>
    <name evidence="8" type="ORF">CYBJADRAFT_46559</name>
</gene>
<reference evidence="8 10" key="3">
    <citation type="journal article" date="2016" name="Proc. Natl. Acad. Sci. U.S.A.">
        <title>Comparative genomics of biotechnologically important yeasts.</title>
        <authorList>
            <person name="Riley R."/>
            <person name="Haridas S."/>
            <person name="Wolfe K.H."/>
            <person name="Lopes M.R."/>
            <person name="Hittinger C.T."/>
            <person name="Goeker M."/>
            <person name="Salamov A.A."/>
            <person name="Wisecaver J.H."/>
            <person name="Long T.M."/>
            <person name="Calvey C.H."/>
            <person name="Aerts A.L."/>
            <person name="Barry K.W."/>
            <person name="Choi C."/>
            <person name="Clum A."/>
            <person name="Coughlan A.Y."/>
            <person name="Deshpande S."/>
            <person name="Douglass A.P."/>
            <person name="Hanson S.J."/>
            <person name="Klenk H.-P."/>
            <person name="LaButti K.M."/>
            <person name="Lapidus A."/>
            <person name="Lindquist E.A."/>
            <person name="Lipzen A.M."/>
            <person name="Meier-Kolthoff J.P."/>
            <person name="Ohm R.A."/>
            <person name="Otillar R.P."/>
            <person name="Pangilinan J.L."/>
            <person name="Peng Y."/>
            <person name="Rokas A."/>
            <person name="Rosa C.A."/>
            <person name="Scheuner C."/>
            <person name="Sibirny A.A."/>
            <person name="Slot J.C."/>
            <person name="Stielow J.B."/>
            <person name="Sun H."/>
            <person name="Kurtzman C.P."/>
            <person name="Blackwell M."/>
            <person name="Grigoriev I.V."/>
            <person name="Jeffries T.W."/>
        </authorList>
    </citation>
    <scope>NUCLEOTIDE SEQUENCE [LARGE SCALE GENOMIC DNA]</scope>
    <source>
        <strain evidence="10">ATCC 18201 / CBS 1600 / BCRC 20928 / JCM 3617 / NBRC 0987 / NRRL Y-1542</strain>
        <strain evidence="8">NRRL Y-1542</strain>
    </source>
</reference>
<evidence type="ECO:0000256" key="2">
    <source>
        <dbReference type="ARBA" id="ARBA00022692"/>
    </source>
</evidence>
<comment type="subcellular location">
    <subcellularLocation>
        <location evidence="1">Membrane</location>
        <topology evidence="1">Multi-pass membrane protein</topology>
    </subcellularLocation>
</comment>
<keyword evidence="10" id="KW-1185">Reference proteome</keyword>
<dbReference type="Gene3D" id="1.10.3730.20">
    <property type="match status" value="1"/>
</dbReference>
<feature type="transmembrane region" description="Helical" evidence="5">
    <location>
        <begin position="212"/>
        <end position="236"/>
    </location>
</feature>
<dbReference type="Proteomes" id="UP000038830">
    <property type="component" value="Unassembled WGS sequence"/>
</dbReference>
<dbReference type="Proteomes" id="UP000094389">
    <property type="component" value="Unassembled WGS sequence"/>
</dbReference>
<keyword evidence="2 5" id="KW-0812">Transmembrane</keyword>
<keyword evidence="6" id="KW-0732">Signal</keyword>
<feature type="transmembrane region" description="Helical" evidence="5">
    <location>
        <begin position="180"/>
        <end position="200"/>
    </location>
</feature>
<evidence type="ECO:0000256" key="3">
    <source>
        <dbReference type="ARBA" id="ARBA00022989"/>
    </source>
</evidence>
<feature type="transmembrane region" description="Helical" evidence="5">
    <location>
        <begin position="294"/>
        <end position="311"/>
    </location>
</feature>
<evidence type="ECO:0000256" key="4">
    <source>
        <dbReference type="ARBA" id="ARBA00023136"/>
    </source>
</evidence>
<organism evidence="7 9">
    <name type="scientific">Cyberlindnera jadinii (strain ATCC 18201 / CBS 1600 / BCRC 20928 / JCM 3617 / NBRC 0987 / NRRL Y-1542)</name>
    <name type="common">Torula yeast</name>
    <name type="synonym">Candida utilis</name>
    <dbReference type="NCBI Taxonomy" id="983966"/>
    <lineage>
        <taxon>Eukaryota</taxon>
        <taxon>Fungi</taxon>
        <taxon>Dikarya</taxon>
        <taxon>Ascomycota</taxon>
        <taxon>Saccharomycotina</taxon>
        <taxon>Saccharomycetes</taxon>
        <taxon>Phaffomycetales</taxon>
        <taxon>Phaffomycetaceae</taxon>
        <taxon>Cyberlindnera</taxon>
    </lineage>
</organism>
<dbReference type="PANTHER" id="PTHR13146:SF0">
    <property type="entry name" value="SOLUTE CARRIER FAMILY 35 MEMBER F6"/>
    <property type="match status" value="1"/>
</dbReference>
<dbReference type="GO" id="GO:0000139">
    <property type="term" value="C:Golgi membrane"/>
    <property type="evidence" value="ECO:0007669"/>
    <property type="project" value="InterPro"/>
</dbReference>
<evidence type="ECO:0000313" key="7">
    <source>
        <dbReference type="EMBL" id="CEP22532.1"/>
    </source>
</evidence>
<dbReference type="InterPro" id="IPR012404">
    <property type="entry name" value="UCP036436"/>
</dbReference>
<keyword evidence="4 5" id="KW-0472">Membrane</keyword>
<dbReference type="EMBL" id="KV453926">
    <property type="protein sequence ID" value="ODV75388.1"/>
    <property type="molecule type" value="Genomic_DNA"/>
</dbReference>
<dbReference type="EMBL" id="CDQK01000003">
    <property type="protein sequence ID" value="CEP22532.1"/>
    <property type="molecule type" value="Genomic_DNA"/>
</dbReference>
<accession>A0A0H5C465</accession>
<feature type="transmembrane region" description="Helical" evidence="5">
    <location>
        <begin position="140"/>
        <end position="160"/>
    </location>
</feature>
<evidence type="ECO:0000313" key="10">
    <source>
        <dbReference type="Proteomes" id="UP000094389"/>
    </source>
</evidence>
<evidence type="ECO:0008006" key="11">
    <source>
        <dbReference type="Google" id="ProtNLM"/>
    </source>
</evidence>
<dbReference type="Pfam" id="PF04142">
    <property type="entry name" value="Nuc_sug_transp"/>
    <property type="match status" value="1"/>
</dbReference>
<evidence type="ECO:0000256" key="5">
    <source>
        <dbReference type="SAM" id="Phobius"/>
    </source>
</evidence>
<accession>A0A1E4S7D2</accession>
<feature type="transmembrane region" description="Helical" evidence="5">
    <location>
        <begin position="113"/>
        <end position="133"/>
    </location>
</feature>
<dbReference type="PROSITE" id="PS51257">
    <property type="entry name" value="PROKAR_LIPOPROTEIN"/>
    <property type="match status" value="1"/>
</dbReference>
<sequence>MKSLIVLLAASLIVTGCMNSIFTKYQDNQYVAPDRKFEQPVLQTLQMFIGEACAFLFVLGKSFRGRPGEYEPIIGGKPPLPASKVFVLAIPALCDLCGTTLMNLGLMYTPVSIYQMTRGALILFVALFSVVFLRRSINRVEWLSLVVVVAGIVIVGLSGKQNAGSESVDSAVSKEASSKLVVGITLVLLAQVLVATQFVVEEHIVGRWTVEPLTLVGYEGSFGGSLTLLAMVAGYATVGKGTKGPFDVVNSFHEFWSNANILYSSIAIMISIGMFNFIGITLTSKMSATARSTIDTCRTALVWVVSLVLGWESFVFAQLLGFVLLGFGTLVFNGAIAIDPYLPRWFLQDKVGNLRIIDVVDEQIERQ</sequence>
<reference evidence="7" key="1">
    <citation type="submission" date="2014-12" db="EMBL/GenBank/DDBJ databases">
        <authorList>
            <person name="Jaenicke S."/>
        </authorList>
    </citation>
    <scope>NUCLEOTIDE SEQUENCE [LARGE SCALE GENOMIC DNA]</scope>
    <source>
        <strain evidence="7">CBS1600</strain>
    </source>
</reference>